<keyword evidence="1" id="KW-0175">Coiled coil</keyword>
<accession>A0A0C3S8M7</accession>
<keyword evidence="4" id="KW-1185">Reference proteome</keyword>
<feature type="coiled-coil region" evidence="1">
    <location>
        <begin position="133"/>
        <end position="194"/>
    </location>
</feature>
<sequence length="224" mass="25119">MDELLCDPHLAPQFVQLLNKNLQETRKALEALQKENETYKAELARRQDSSTRGDPSAGALGRDSSLITVPGELQALLEENDRLKAENADLLGILHGVTANAGRSDIYDQENSAGCSGESCPARQTVQNLGFEMDELRTQLDERNALYEQVKARADALQAIIYAHEASHREQGRLEELRQQLNERQASFDEKEAQYRKQLADLTLKYNSGKAQYQRLLQLCSATS</sequence>
<gene>
    <name evidence="3" type="ORF">PHLGIDRAFT_414421</name>
</gene>
<organism evidence="3 4">
    <name type="scientific">Phlebiopsis gigantea (strain 11061_1 CR5-6)</name>
    <name type="common">White-rot fungus</name>
    <name type="synonym">Peniophora gigantea</name>
    <dbReference type="NCBI Taxonomy" id="745531"/>
    <lineage>
        <taxon>Eukaryota</taxon>
        <taxon>Fungi</taxon>
        <taxon>Dikarya</taxon>
        <taxon>Basidiomycota</taxon>
        <taxon>Agaricomycotina</taxon>
        <taxon>Agaricomycetes</taxon>
        <taxon>Polyporales</taxon>
        <taxon>Phanerochaetaceae</taxon>
        <taxon>Phlebiopsis</taxon>
    </lineage>
</organism>
<evidence type="ECO:0000256" key="2">
    <source>
        <dbReference type="SAM" id="MobiDB-lite"/>
    </source>
</evidence>
<evidence type="ECO:0000313" key="3">
    <source>
        <dbReference type="EMBL" id="KIP07542.1"/>
    </source>
</evidence>
<evidence type="ECO:0000313" key="4">
    <source>
        <dbReference type="Proteomes" id="UP000053257"/>
    </source>
</evidence>
<dbReference type="AlphaFoldDB" id="A0A0C3S8M7"/>
<name>A0A0C3S8M7_PHLG1</name>
<evidence type="ECO:0000256" key="1">
    <source>
        <dbReference type="SAM" id="Coils"/>
    </source>
</evidence>
<feature type="region of interest" description="Disordered" evidence="2">
    <location>
        <begin position="41"/>
        <end position="64"/>
    </location>
</feature>
<dbReference type="Proteomes" id="UP000053257">
    <property type="component" value="Unassembled WGS sequence"/>
</dbReference>
<dbReference type="HOGENOM" id="CLU_1235419_0_0_1"/>
<feature type="compositionally biased region" description="Basic and acidic residues" evidence="2">
    <location>
        <begin position="41"/>
        <end position="51"/>
    </location>
</feature>
<reference evidence="3 4" key="1">
    <citation type="journal article" date="2014" name="PLoS Genet.">
        <title>Analysis of the Phlebiopsis gigantea genome, transcriptome and secretome provides insight into its pioneer colonization strategies of wood.</title>
        <authorList>
            <person name="Hori C."/>
            <person name="Ishida T."/>
            <person name="Igarashi K."/>
            <person name="Samejima M."/>
            <person name="Suzuki H."/>
            <person name="Master E."/>
            <person name="Ferreira P."/>
            <person name="Ruiz-Duenas F.J."/>
            <person name="Held B."/>
            <person name="Canessa P."/>
            <person name="Larrondo L.F."/>
            <person name="Schmoll M."/>
            <person name="Druzhinina I.S."/>
            <person name="Kubicek C.P."/>
            <person name="Gaskell J.A."/>
            <person name="Kersten P."/>
            <person name="St John F."/>
            <person name="Glasner J."/>
            <person name="Sabat G."/>
            <person name="Splinter BonDurant S."/>
            <person name="Syed K."/>
            <person name="Yadav J."/>
            <person name="Mgbeahuruike A.C."/>
            <person name="Kovalchuk A."/>
            <person name="Asiegbu F.O."/>
            <person name="Lackner G."/>
            <person name="Hoffmeister D."/>
            <person name="Rencoret J."/>
            <person name="Gutierrez A."/>
            <person name="Sun H."/>
            <person name="Lindquist E."/>
            <person name="Barry K."/>
            <person name="Riley R."/>
            <person name="Grigoriev I.V."/>
            <person name="Henrissat B."/>
            <person name="Kues U."/>
            <person name="Berka R.M."/>
            <person name="Martinez A.T."/>
            <person name="Covert S.F."/>
            <person name="Blanchette R.A."/>
            <person name="Cullen D."/>
        </authorList>
    </citation>
    <scope>NUCLEOTIDE SEQUENCE [LARGE SCALE GENOMIC DNA]</scope>
    <source>
        <strain evidence="3 4">11061_1 CR5-6</strain>
    </source>
</reference>
<proteinExistence type="predicted"/>
<dbReference type="EMBL" id="KN840495">
    <property type="protein sequence ID" value="KIP07542.1"/>
    <property type="molecule type" value="Genomic_DNA"/>
</dbReference>
<evidence type="ECO:0008006" key="5">
    <source>
        <dbReference type="Google" id="ProtNLM"/>
    </source>
</evidence>
<protein>
    <recommendedName>
        <fullName evidence="5">Autophagy-related protein 16 domain-containing protein</fullName>
    </recommendedName>
</protein>